<gene>
    <name evidence="3" type="ORF">BO86DRAFT_140436</name>
</gene>
<proteinExistence type="predicted"/>
<keyword evidence="4" id="KW-1185">Reference proteome</keyword>
<keyword evidence="2" id="KW-0732">Signal</keyword>
<sequence>MFVLLALCCILVDESLFLLFNLSQLDEADSNDIPGEVWGGQWPDRGLKKTDNFGMPYLHVYDFYLGAGLSRQQVKRSQLQTTPSDSYSVKASKMTATPPQQQ</sequence>
<dbReference type="GeneID" id="37169889"/>
<organism evidence="3 4">
    <name type="scientific">Aspergillus japonicus CBS 114.51</name>
    <dbReference type="NCBI Taxonomy" id="1448312"/>
    <lineage>
        <taxon>Eukaryota</taxon>
        <taxon>Fungi</taxon>
        <taxon>Dikarya</taxon>
        <taxon>Ascomycota</taxon>
        <taxon>Pezizomycotina</taxon>
        <taxon>Eurotiomycetes</taxon>
        <taxon>Eurotiomycetidae</taxon>
        <taxon>Eurotiales</taxon>
        <taxon>Aspergillaceae</taxon>
        <taxon>Aspergillus</taxon>
        <taxon>Aspergillus subgen. Circumdati</taxon>
    </lineage>
</organism>
<accession>A0A8T8XD38</accession>
<dbReference type="EMBL" id="KZ824773">
    <property type="protein sequence ID" value="RAH86203.1"/>
    <property type="molecule type" value="Genomic_DNA"/>
</dbReference>
<name>A0A8T8XD38_ASPJA</name>
<evidence type="ECO:0000256" key="2">
    <source>
        <dbReference type="SAM" id="SignalP"/>
    </source>
</evidence>
<feature type="chain" id="PRO_5035871541" evidence="2">
    <location>
        <begin position="18"/>
        <end position="102"/>
    </location>
</feature>
<reference evidence="3 4" key="1">
    <citation type="submission" date="2018-02" db="EMBL/GenBank/DDBJ databases">
        <title>The genomes of Aspergillus section Nigri reveals drivers in fungal speciation.</title>
        <authorList>
            <consortium name="DOE Joint Genome Institute"/>
            <person name="Vesth T.C."/>
            <person name="Nybo J."/>
            <person name="Theobald S."/>
            <person name="Brandl J."/>
            <person name="Frisvad J.C."/>
            <person name="Nielsen K.F."/>
            <person name="Lyhne E.K."/>
            <person name="Kogle M.E."/>
            <person name="Kuo A."/>
            <person name="Riley R."/>
            <person name="Clum A."/>
            <person name="Nolan M."/>
            <person name="Lipzen A."/>
            <person name="Salamov A."/>
            <person name="Henrissat B."/>
            <person name="Wiebenga A."/>
            <person name="De vries R.P."/>
            <person name="Grigoriev I.V."/>
            <person name="Mortensen U.H."/>
            <person name="Andersen M.R."/>
            <person name="Baker S.E."/>
        </authorList>
    </citation>
    <scope>NUCLEOTIDE SEQUENCE [LARGE SCALE GENOMIC DNA]</scope>
    <source>
        <strain evidence="3 4">CBS 114.51</strain>
    </source>
</reference>
<evidence type="ECO:0000256" key="1">
    <source>
        <dbReference type="SAM" id="MobiDB-lite"/>
    </source>
</evidence>
<feature type="region of interest" description="Disordered" evidence="1">
    <location>
        <begin position="75"/>
        <end position="102"/>
    </location>
</feature>
<dbReference type="RefSeq" id="XP_025532097.1">
    <property type="nucleotide sequence ID" value="XM_025666197.1"/>
</dbReference>
<dbReference type="AlphaFoldDB" id="A0A8T8XD38"/>
<dbReference type="Proteomes" id="UP000249497">
    <property type="component" value="Unassembled WGS sequence"/>
</dbReference>
<protein>
    <submittedName>
        <fullName evidence="3">Uncharacterized protein</fullName>
    </submittedName>
</protein>
<evidence type="ECO:0000313" key="3">
    <source>
        <dbReference type="EMBL" id="RAH86203.1"/>
    </source>
</evidence>
<evidence type="ECO:0000313" key="4">
    <source>
        <dbReference type="Proteomes" id="UP000249497"/>
    </source>
</evidence>
<feature type="signal peptide" evidence="2">
    <location>
        <begin position="1"/>
        <end position="17"/>
    </location>
</feature>